<dbReference type="AlphaFoldDB" id="A2C3A2"/>
<proteinExistence type="predicted"/>
<protein>
    <submittedName>
        <fullName evidence="1">Uncharacterized protein</fullName>
    </submittedName>
</protein>
<gene>
    <name evidence="1" type="ordered locus">NATL1_14041</name>
</gene>
<dbReference type="KEGG" id="pme:NATL1_14041"/>
<dbReference type="HOGENOM" id="CLU_3347236_0_0_3"/>
<reference evidence="2" key="1">
    <citation type="journal article" date="2007" name="PLoS Genet.">
        <title>Patterns and implications of gene gain and loss in the evolution of Prochlorococcus.</title>
        <authorList>
            <person name="Kettler G.C."/>
            <person name="Martiny A.C."/>
            <person name="Huang K."/>
            <person name="Zucker J."/>
            <person name="Coleman M.L."/>
            <person name="Rodrigue S."/>
            <person name="Chen F."/>
            <person name="Lapidus A."/>
            <person name="Ferriera S."/>
            <person name="Johnson J."/>
            <person name="Steglich C."/>
            <person name="Church G.M."/>
            <person name="Richardson P."/>
            <person name="Chisholm S.W."/>
        </authorList>
    </citation>
    <scope>NUCLEOTIDE SEQUENCE [LARGE SCALE GENOMIC DNA]</scope>
    <source>
        <strain evidence="2">NATL1A</strain>
    </source>
</reference>
<organism evidence="1 2">
    <name type="scientific">Prochlorococcus marinus (strain NATL1A)</name>
    <dbReference type="NCBI Taxonomy" id="167555"/>
    <lineage>
        <taxon>Bacteria</taxon>
        <taxon>Bacillati</taxon>
        <taxon>Cyanobacteriota</taxon>
        <taxon>Cyanophyceae</taxon>
        <taxon>Synechococcales</taxon>
        <taxon>Prochlorococcaceae</taxon>
        <taxon>Prochlorococcus</taxon>
    </lineage>
</organism>
<name>A2C3A2_PROM1</name>
<dbReference type="EMBL" id="CP000553">
    <property type="protein sequence ID" value="ABM75962.1"/>
    <property type="molecule type" value="Genomic_DNA"/>
</dbReference>
<evidence type="ECO:0000313" key="1">
    <source>
        <dbReference type="EMBL" id="ABM75962.1"/>
    </source>
</evidence>
<accession>A2C3A2</accession>
<dbReference type="Proteomes" id="UP000002592">
    <property type="component" value="Chromosome"/>
</dbReference>
<evidence type="ECO:0000313" key="2">
    <source>
        <dbReference type="Proteomes" id="UP000002592"/>
    </source>
</evidence>
<sequence length="37" mass="3879">MNLWLFVIDQGTGISLPTGTSLDGVPICELVPYGAIS</sequence>